<dbReference type="GO" id="GO:0005829">
    <property type="term" value="C:cytosol"/>
    <property type="evidence" value="ECO:0007669"/>
    <property type="project" value="TreeGrafter"/>
</dbReference>
<dbReference type="InterPro" id="IPR000801">
    <property type="entry name" value="Esterase-like"/>
</dbReference>
<keyword evidence="2 7" id="KW-0719">Serine esterase</keyword>
<feature type="active site" description="Charge relay system" evidence="6">
    <location>
        <position position="228"/>
    </location>
</feature>
<keyword evidence="9" id="KW-1185">Reference proteome</keyword>
<name>A0A1G9RIP2_9GAMM</name>
<comment type="function">
    <text evidence="7">Serine hydrolase involved in the detoxification of formaldehyde.</text>
</comment>
<gene>
    <name evidence="8" type="ORF">SAMN05192555_110179</name>
</gene>
<dbReference type="GO" id="GO:0018738">
    <property type="term" value="F:S-formylglutathione hydrolase activity"/>
    <property type="evidence" value="ECO:0007669"/>
    <property type="project" value="UniProtKB-UniRule"/>
</dbReference>
<proteinExistence type="inferred from homology"/>
<protein>
    <recommendedName>
        <fullName evidence="5 7">S-formylglutathione hydrolase</fullName>
        <ecNumber evidence="5 7">3.1.2.12</ecNumber>
    </recommendedName>
</protein>
<dbReference type="InterPro" id="IPR014186">
    <property type="entry name" value="S-formylglutathione_hydrol"/>
</dbReference>
<dbReference type="InterPro" id="IPR029058">
    <property type="entry name" value="AB_hydrolase_fold"/>
</dbReference>
<sequence>MTMSEQLELVSANKSFGGWLKRYKHHSRALDCEMIFAIYLPPQAENERVPLLWWLSGLTCTDENFMQKAGAQRLAAELGIAIVCPDTSPRGTDLPGEHDSYDFGSGAGFYVNATQAPWSKHYRMYDYVAEELPSVVRQHFPVNGREAISGHSMGGHGALVLSLRRPGHYTSVSAFAPVVNPTTCPWGKKAFGNYLGDDPGSWTQYDACELVAKGASRQPLFIDQGEADNFLDEQLRPERLEAVCAEHDHPLTLRRQPGYDHSYFFIASFIEDHLRYHAEHLFKKR</sequence>
<dbReference type="STRING" id="48727.SAMN05192555_110179"/>
<evidence type="ECO:0000256" key="1">
    <source>
        <dbReference type="ARBA" id="ARBA00005622"/>
    </source>
</evidence>
<dbReference type="Pfam" id="PF00756">
    <property type="entry name" value="Esterase"/>
    <property type="match status" value="1"/>
</dbReference>
<dbReference type="FunFam" id="3.40.50.1820:FF:000002">
    <property type="entry name" value="S-formylglutathione hydrolase"/>
    <property type="match status" value="1"/>
</dbReference>
<dbReference type="OrthoDB" id="9782200at2"/>
<dbReference type="RefSeq" id="WP_089659148.1">
    <property type="nucleotide sequence ID" value="NZ_FNGH01000010.1"/>
</dbReference>
<evidence type="ECO:0000256" key="5">
    <source>
        <dbReference type="NCBIfam" id="TIGR02821"/>
    </source>
</evidence>
<comment type="similarity">
    <text evidence="1 7">Belongs to the esterase D family.</text>
</comment>
<reference evidence="9" key="1">
    <citation type="submission" date="2016-10" db="EMBL/GenBank/DDBJ databases">
        <authorList>
            <person name="Varghese N."/>
            <person name="Submissions S."/>
        </authorList>
    </citation>
    <scope>NUCLEOTIDE SEQUENCE [LARGE SCALE GENOMIC DNA]</scope>
    <source>
        <strain evidence="9">AAP</strain>
    </source>
</reference>
<dbReference type="GO" id="GO:0046294">
    <property type="term" value="P:formaldehyde catabolic process"/>
    <property type="evidence" value="ECO:0007669"/>
    <property type="project" value="InterPro"/>
</dbReference>
<feature type="active site" description="Charge relay system" evidence="6">
    <location>
        <position position="261"/>
    </location>
</feature>
<feature type="active site" description="Charge relay system" evidence="6">
    <location>
        <position position="152"/>
    </location>
</feature>
<dbReference type="Gene3D" id="3.40.50.1820">
    <property type="entry name" value="alpha/beta hydrolase"/>
    <property type="match status" value="1"/>
</dbReference>
<comment type="catalytic activity">
    <reaction evidence="4 7">
        <text>S-formylglutathione + H2O = formate + glutathione + H(+)</text>
        <dbReference type="Rhea" id="RHEA:14961"/>
        <dbReference type="ChEBI" id="CHEBI:15377"/>
        <dbReference type="ChEBI" id="CHEBI:15378"/>
        <dbReference type="ChEBI" id="CHEBI:15740"/>
        <dbReference type="ChEBI" id="CHEBI:57688"/>
        <dbReference type="ChEBI" id="CHEBI:57925"/>
        <dbReference type="EC" id="3.1.2.12"/>
    </reaction>
</comment>
<dbReference type="EC" id="3.1.2.12" evidence="5 7"/>
<evidence type="ECO:0000313" key="9">
    <source>
        <dbReference type="Proteomes" id="UP000199107"/>
    </source>
</evidence>
<dbReference type="EMBL" id="FNGH01000010">
    <property type="protein sequence ID" value="SDM22315.1"/>
    <property type="molecule type" value="Genomic_DNA"/>
</dbReference>
<evidence type="ECO:0000256" key="6">
    <source>
        <dbReference type="PIRSR" id="PIRSR614186-1"/>
    </source>
</evidence>
<dbReference type="SUPFAM" id="SSF53474">
    <property type="entry name" value="alpha/beta-Hydrolases"/>
    <property type="match status" value="1"/>
</dbReference>
<evidence type="ECO:0000256" key="3">
    <source>
        <dbReference type="ARBA" id="ARBA00022801"/>
    </source>
</evidence>
<evidence type="ECO:0000313" key="8">
    <source>
        <dbReference type="EMBL" id="SDM22315.1"/>
    </source>
</evidence>
<dbReference type="Proteomes" id="UP000199107">
    <property type="component" value="Unassembled WGS sequence"/>
</dbReference>
<accession>A0A1G9RIP2</accession>
<keyword evidence="3 7" id="KW-0378">Hydrolase</keyword>
<organism evidence="8 9">
    <name type="scientific">Franzmannia pantelleriensis</name>
    <dbReference type="NCBI Taxonomy" id="48727"/>
    <lineage>
        <taxon>Bacteria</taxon>
        <taxon>Pseudomonadati</taxon>
        <taxon>Pseudomonadota</taxon>
        <taxon>Gammaproteobacteria</taxon>
        <taxon>Oceanospirillales</taxon>
        <taxon>Halomonadaceae</taxon>
        <taxon>Franzmannia</taxon>
    </lineage>
</organism>
<evidence type="ECO:0000256" key="4">
    <source>
        <dbReference type="ARBA" id="ARBA00047590"/>
    </source>
</evidence>
<dbReference type="GO" id="GO:0052689">
    <property type="term" value="F:carboxylic ester hydrolase activity"/>
    <property type="evidence" value="ECO:0007669"/>
    <property type="project" value="UniProtKB-KW"/>
</dbReference>
<evidence type="ECO:0000256" key="7">
    <source>
        <dbReference type="RuleBase" id="RU363068"/>
    </source>
</evidence>
<dbReference type="PANTHER" id="PTHR10061">
    <property type="entry name" value="S-FORMYLGLUTATHIONE HYDROLASE"/>
    <property type="match status" value="1"/>
</dbReference>
<dbReference type="PANTHER" id="PTHR10061:SF1">
    <property type="entry name" value="S-FORMYLGLUTATHIONE HYDROLASE YEIG"/>
    <property type="match status" value="1"/>
</dbReference>
<dbReference type="AlphaFoldDB" id="A0A1G9RIP2"/>
<evidence type="ECO:0000256" key="2">
    <source>
        <dbReference type="ARBA" id="ARBA00022487"/>
    </source>
</evidence>
<dbReference type="NCBIfam" id="TIGR02821">
    <property type="entry name" value="fghA_ester_D"/>
    <property type="match status" value="1"/>
</dbReference>